<dbReference type="Proteomes" id="UP000027138">
    <property type="component" value="Unassembled WGS sequence"/>
</dbReference>
<keyword evidence="3" id="KW-1185">Reference proteome</keyword>
<evidence type="ECO:0000256" key="1">
    <source>
        <dbReference type="SAM" id="Phobius"/>
    </source>
</evidence>
<name>A0A067LE11_JATCU</name>
<organism evidence="2 3">
    <name type="scientific">Jatropha curcas</name>
    <name type="common">Barbados nut</name>
    <dbReference type="NCBI Taxonomy" id="180498"/>
    <lineage>
        <taxon>Eukaryota</taxon>
        <taxon>Viridiplantae</taxon>
        <taxon>Streptophyta</taxon>
        <taxon>Embryophyta</taxon>
        <taxon>Tracheophyta</taxon>
        <taxon>Spermatophyta</taxon>
        <taxon>Magnoliopsida</taxon>
        <taxon>eudicotyledons</taxon>
        <taxon>Gunneridae</taxon>
        <taxon>Pentapetalae</taxon>
        <taxon>rosids</taxon>
        <taxon>fabids</taxon>
        <taxon>Malpighiales</taxon>
        <taxon>Euphorbiaceae</taxon>
        <taxon>Crotonoideae</taxon>
        <taxon>Jatropheae</taxon>
        <taxon>Jatropha</taxon>
    </lineage>
</organism>
<keyword evidence="1" id="KW-0472">Membrane</keyword>
<reference evidence="2 3" key="1">
    <citation type="journal article" date="2014" name="PLoS ONE">
        <title>Global Analysis of Gene Expression Profiles in Physic Nut (Jatropha curcas L.) Seedlings Exposed to Salt Stress.</title>
        <authorList>
            <person name="Zhang L."/>
            <person name="Zhang C."/>
            <person name="Wu P."/>
            <person name="Chen Y."/>
            <person name="Li M."/>
            <person name="Jiang H."/>
            <person name="Wu G."/>
        </authorList>
    </citation>
    <scope>NUCLEOTIDE SEQUENCE [LARGE SCALE GENOMIC DNA]</scope>
    <source>
        <strain evidence="3">cv. GZQX0401</strain>
        <tissue evidence="2">Young leaves</tissue>
    </source>
</reference>
<dbReference type="EMBL" id="KK914308">
    <property type="protein sequence ID" value="KDP42314.1"/>
    <property type="molecule type" value="Genomic_DNA"/>
</dbReference>
<sequence>MEAHRALYGIGSLAHLGVSVRHPDERPQEGVSAHWRTASILELVSPPLEVGCLWRRYYDMFNRLIVVVIQILVFNQFISHGSQGERD</sequence>
<evidence type="ECO:0000313" key="2">
    <source>
        <dbReference type="EMBL" id="KDP42314.1"/>
    </source>
</evidence>
<protein>
    <submittedName>
        <fullName evidence="2">Uncharacterized protein</fullName>
    </submittedName>
</protein>
<proteinExistence type="predicted"/>
<keyword evidence="1" id="KW-1133">Transmembrane helix</keyword>
<accession>A0A067LE11</accession>
<keyword evidence="1" id="KW-0812">Transmembrane</keyword>
<feature type="transmembrane region" description="Helical" evidence="1">
    <location>
        <begin position="60"/>
        <end position="78"/>
    </location>
</feature>
<dbReference type="AlphaFoldDB" id="A0A067LE11"/>
<evidence type="ECO:0000313" key="3">
    <source>
        <dbReference type="Proteomes" id="UP000027138"/>
    </source>
</evidence>
<gene>
    <name evidence="2" type="ORF">JCGZ_01638</name>
</gene>